<feature type="coiled-coil region" evidence="1">
    <location>
        <begin position="96"/>
        <end position="195"/>
    </location>
</feature>
<dbReference type="PANTHER" id="PTHR32114:SF2">
    <property type="entry name" value="ABC TRANSPORTER ABCH.3"/>
    <property type="match status" value="1"/>
</dbReference>
<protein>
    <submittedName>
        <fullName evidence="3">Paramyosin</fullName>
    </submittedName>
</protein>
<dbReference type="EMBL" id="BLJY01000004">
    <property type="protein sequence ID" value="GFF15727.1"/>
    <property type="molecule type" value="Genomic_DNA"/>
</dbReference>
<dbReference type="AlphaFoldDB" id="A0A5M3YQQ9"/>
<organism evidence="3 4">
    <name type="scientific">Aspergillus terreus</name>
    <dbReference type="NCBI Taxonomy" id="33178"/>
    <lineage>
        <taxon>Eukaryota</taxon>
        <taxon>Fungi</taxon>
        <taxon>Dikarya</taxon>
        <taxon>Ascomycota</taxon>
        <taxon>Pezizomycotina</taxon>
        <taxon>Eurotiomycetes</taxon>
        <taxon>Eurotiomycetidae</taxon>
        <taxon>Eurotiales</taxon>
        <taxon>Aspergillaceae</taxon>
        <taxon>Aspergillus</taxon>
        <taxon>Aspergillus subgen. Circumdati</taxon>
    </lineage>
</organism>
<accession>A0A5M3YQQ9</accession>
<comment type="caution">
    <text evidence="3">The sequence shown here is derived from an EMBL/GenBank/DDBJ whole genome shotgun (WGS) entry which is preliminary data.</text>
</comment>
<sequence length="899" mass="100377">MSPPRQPSRDPRLNRGPPGPSCTPLRPTPIRIQDNNPKIPFVQGISDLVNSAVKTGSLQAEKDTLKKGQELAQGLLQKAQGQKAFPSLIEYFQQASDEHRAKLGRLEETSRDLRSQIEQHERDLNNQWTTSISSSSRVDEKQLQDEIKAAKDEAKAAKEDAAQAKAEVSRLTKSNQSMEKTLEDFRQRLEKMERASTGRTADVKYLLETSTKLGAAFNKLDSGELPVEVTNKLCQNVTARIQPQIEGVKHLNTKLDARVAKVEEEFVPLKPLPSKVDDIGGLVQEHAKKLTQSNVDKTVKLYKQINSVVPRLQDMTSRLEKVEAMAARLETVEAMGPRLDTVEVKLDQSKNSVAVPNGSSLSQTGLALERLREFATKQELQIFIDFQKAKDFDVYDELAKVQSSVGDVQKQLDTLKDEHSQRSSQVVALQADSTKFSEQIAAAKAETTRISDEMKHLAPMTALQQLWGTMNTFHQNLEGCRVGMHSLETRYNSLSTEPVVKSMVVAMQEMYPSAGQLTDQVAQLRQRLEEELPTLKQRLDTLSETENDHFNQWQHTAAQRLDDINRLRNDHTSLNHTLTPLWERHAAERKLPSEDDVKNLRTELGLLREKLSSLASQTSEIKTQSNLYKEGNGKSYGELAEKIQTLTAELQGLKDAFKEMKSTNKDNSKIVKDLVGLVDKLGDGLTEITSTNTGNSAVTTLETELKKLGDKSLELMSTNTGNSETLKALEMELKKLGHELAEVKSNHLENFKSHDKDLKTLATNIDDVEDRVLETLEKKLADTLSQALQSNASQPIESQPEDELPAAVLPRQESPVETPRSTVENGSLLPKKKQKKRLRPSGSEDERSSLPSGSSNLVSSPQLSTRETPVEGNRRKKRKKKGDARAEARKEDAILIEDD</sequence>
<feature type="compositionally biased region" description="Low complexity" evidence="2">
    <location>
        <begin position="849"/>
        <end position="864"/>
    </location>
</feature>
<feature type="region of interest" description="Disordered" evidence="2">
    <location>
        <begin position="810"/>
        <end position="899"/>
    </location>
</feature>
<dbReference type="Proteomes" id="UP000452235">
    <property type="component" value="Unassembled WGS sequence"/>
</dbReference>
<keyword evidence="4" id="KW-1185">Reference proteome</keyword>
<evidence type="ECO:0000256" key="1">
    <source>
        <dbReference type="SAM" id="Coils"/>
    </source>
</evidence>
<dbReference type="PANTHER" id="PTHR32114">
    <property type="entry name" value="ABC TRANSPORTER ABCH.3"/>
    <property type="match status" value="1"/>
</dbReference>
<evidence type="ECO:0000313" key="3">
    <source>
        <dbReference type="EMBL" id="GFF15727.1"/>
    </source>
</evidence>
<feature type="compositionally biased region" description="Basic and acidic residues" evidence="2">
    <location>
        <begin position="883"/>
        <end position="893"/>
    </location>
</feature>
<name>A0A5M3YQQ9_ASPTE</name>
<reference evidence="3 4" key="1">
    <citation type="submission" date="2020-01" db="EMBL/GenBank/DDBJ databases">
        <title>Aspergillus terreus IFO 6365 whole genome shotgun sequence.</title>
        <authorList>
            <person name="Kanamasa S."/>
            <person name="Takahashi H."/>
        </authorList>
    </citation>
    <scope>NUCLEOTIDE SEQUENCE [LARGE SCALE GENOMIC DNA]</scope>
    <source>
        <strain evidence="3 4">IFO 6365</strain>
    </source>
</reference>
<proteinExistence type="predicted"/>
<feature type="coiled-coil region" evidence="1">
    <location>
        <begin position="597"/>
        <end position="663"/>
    </location>
</feature>
<dbReference type="OrthoDB" id="3438382at2759"/>
<gene>
    <name evidence="3" type="ORF">ATEIFO6365_0004084600</name>
</gene>
<feature type="region of interest" description="Disordered" evidence="2">
    <location>
        <begin position="1"/>
        <end position="37"/>
    </location>
</feature>
<keyword evidence="1" id="KW-0175">Coiled coil</keyword>
<dbReference type="VEuPathDB" id="FungiDB:ATEG_04850"/>
<evidence type="ECO:0000313" key="4">
    <source>
        <dbReference type="Proteomes" id="UP000452235"/>
    </source>
</evidence>
<evidence type="ECO:0000256" key="2">
    <source>
        <dbReference type="SAM" id="MobiDB-lite"/>
    </source>
</evidence>
<feature type="compositionally biased region" description="Basic residues" evidence="2">
    <location>
        <begin position="830"/>
        <end position="839"/>
    </location>
</feature>
<dbReference type="Gene3D" id="1.10.287.1490">
    <property type="match status" value="2"/>
</dbReference>